<dbReference type="InterPro" id="IPR008594">
    <property type="entry name" value="DcpS/DCS2"/>
</dbReference>
<dbReference type="InterPro" id="IPR011145">
    <property type="entry name" value="Scavenger_mRNA_decap_enz_N"/>
</dbReference>
<organism evidence="1 2">
    <name type="scientific">Nadsonia fulvescens var. elongata DSM 6958</name>
    <dbReference type="NCBI Taxonomy" id="857566"/>
    <lineage>
        <taxon>Eukaryota</taxon>
        <taxon>Fungi</taxon>
        <taxon>Dikarya</taxon>
        <taxon>Ascomycota</taxon>
        <taxon>Saccharomycotina</taxon>
        <taxon>Dipodascomycetes</taxon>
        <taxon>Dipodascales</taxon>
        <taxon>Dipodascales incertae sedis</taxon>
        <taxon>Nadsonia</taxon>
    </lineage>
</organism>
<dbReference type="EMBL" id="KV454407">
    <property type="protein sequence ID" value="ODQ67051.1"/>
    <property type="molecule type" value="Genomic_DNA"/>
</dbReference>
<dbReference type="Pfam" id="PF05652">
    <property type="entry name" value="DcpS"/>
    <property type="match status" value="1"/>
</dbReference>
<keyword evidence="2" id="KW-1185">Reference proteome</keyword>
<gene>
    <name evidence="1" type="ORF">NADFUDRAFT_81666</name>
</gene>
<proteinExistence type="predicted"/>
<accession>A0A1E3PNQ8</accession>
<dbReference type="Gene3D" id="3.30.200.40">
    <property type="entry name" value="Scavenger mRNA decapping enzyme, N-terminal domain"/>
    <property type="match status" value="1"/>
</dbReference>
<protein>
    <submittedName>
        <fullName evidence="1">Uncharacterized protein</fullName>
    </submittedName>
</protein>
<sequence>MTREDDIRDFVFQRVLGSDSQTKTIALLGIIHGKEAIMSLERAAFTIDDEDLLKSLPTHGLLEVKNIDSNDIYSWNVGTIVQDIDSNP</sequence>
<evidence type="ECO:0000313" key="1">
    <source>
        <dbReference type="EMBL" id="ODQ67051.1"/>
    </source>
</evidence>
<dbReference type="GO" id="GO:0000290">
    <property type="term" value="P:deadenylation-dependent decapping of nuclear-transcribed mRNA"/>
    <property type="evidence" value="ECO:0007669"/>
    <property type="project" value="InterPro"/>
</dbReference>
<evidence type="ECO:0000313" key="2">
    <source>
        <dbReference type="Proteomes" id="UP000095009"/>
    </source>
</evidence>
<name>A0A1E3PNQ8_9ASCO</name>
<dbReference type="GO" id="GO:0016787">
    <property type="term" value="F:hydrolase activity"/>
    <property type="evidence" value="ECO:0007669"/>
    <property type="project" value="InterPro"/>
</dbReference>
<dbReference type="Proteomes" id="UP000095009">
    <property type="component" value="Unassembled WGS sequence"/>
</dbReference>
<dbReference type="SUPFAM" id="SSF102860">
    <property type="entry name" value="mRNA decapping enzyme DcpS N-terminal domain"/>
    <property type="match status" value="1"/>
</dbReference>
<dbReference type="AlphaFoldDB" id="A0A1E3PNQ8"/>
<feature type="non-terminal residue" evidence="1">
    <location>
        <position position="88"/>
    </location>
</feature>
<reference evidence="1 2" key="1">
    <citation type="journal article" date="2016" name="Proc. Natl. Acad. Sci. U.S.A.">
        <title>Comparative genomics of biotechnologically important yeasts.</title>
        <authorList>
            <person name="Riley R."/>
            <person name="Haridas S."/>
            <person name="Wolfe K.H."/>
            <person name="Lopes M.R."/>
            <person name="Hittinger C.T."/>
            <person name="Goeker M."/>
            <person name="Salamov A.A."/>
            <person name="Wisecaver J.H."/>
            <person name="Long T.M."/>
            <person name="Calvey C.H."/>
            <person name="Aerts A.L."/>
            <person name="Barry K.W."/>
            <person name="Choi C."/>
            <person name="Clum A."/>
            <person name="Coughlan A.Y."/>
            <person name="Deshpande S."/>
            <person name="Douglass A.P."/>
            <person name="Hanson S.J."/>
            <person name="Klenk H.-P."/>
            <person name="LaButti K.M."/>
            <person name="Lapidus A."/>
            <person name="Lindquist E.A."/>
            <person name="Lipzen A.M."/>
            <person name="Meier-Kolthoff J.P."/>
            <person name="Ohm R.A."/>
            <person name="Otillar R.P."/>
            <person name="Pangilinan J.L."/>
            <person name="Peng Y."/>
            <person name="Rokas A."/>
            <person name="Rosa C.A."/>
            <person name="Scheuner C."/>
            <person name="Sibirny A.A."/>
            <person name="Slot J.C."/>
            <person name="Stielow J.B."/>
            <person name="Sun H."/>
            <person name="Kurtzman C.P."/>
            <person name="Blackwell M."/>
            <person name="Grigoriev I.V."/>
            <person name="Jeffries T.W."/>
        </authorList>
    </citation>
    <scope>NUCLEOTIDE SEQUENCE [LARGE SCALE GENOMIC DNA]</scope>
    <source>
        <strain evidence="1 2">DSM 6958</strain>
    </source>
</reference>